<evidence type="ECO:0000313" key="2">
    <source>
        <dbReference type="EMBL" id="WOK09307.1"/>
    </source>
</evidence>
<dbReference type="RefSeq" id="WP_317491927.1">
    <property type="nucleotide sequence ID" value="NZ_CP136051.1"/>
</dbReference>
<sequence length="792" mass="88577">MKYLLLLPLCVLGLAKASAQDDSPEKLVPEFIHLTTDKPFYFEEERLIFQAVALSNKTFKVVKRNDVIYSELLNARGETIGSARFLWVNGVASGEFRLPLLFDEQAIHYLHVFTPALLNNTEWVEASIPISTYQIPSSAIEENSIAQLATKEEPGLVISPDNGRIYSHLPNQVFFRVTNPEPGIAYKLTVERDNGSKDTVSTVGELMGDFIVHPTTNKPITLQLWDNATVVASTTIQPEETPGITLEVATDSAKNLELKIYSTFDLSKKVELEIRQGDLLAFKRIVSINQPIMTMLVPASASERTAAYSIIVRDEAKKLLLERFVFVEDPIEQQLKWINQRSKLPSGSTPNLLFVVNVDSIDFSEAYLSVKLVDERLPTLNGNNLKTAGQTYASYQLKRAGIFSDDVPLAFDDLAASQKEAWVQTNRSKVTIKPPVLVSDSIQLAPDPFQKGFRITGRITFKETGEPLQYCPLALANTSDFSLFRFAKTTKDGFFKFENLTFEGENELFLALQRYYDHDVDIVIDQPVFPQFKRSVASPPKIASRNKTALLNEALERSIIDSVYTGTSDVVKVFQENNFISKIAGFFLEPTEVIDPLVYVPFNEMKDVFKEILPSAYLRFKKGKPLIRMVHNTIQLPSNAVVTGLMDVPALVIVDGVPIFNQAEVLSINPALVTKYELYHGLFTLGHEVYLGLVHIVTNVDYLNQKEIKGLHKFKYTGVNASNPIAIGPTGEANSPYLSPVGFWVTNINPDDKGVVQLPIRLTSVPGDYWLMLEVVTPNGKGMVEKWPLQIE</sequence>
<evidence type="ECO:0000256" key="1">
    <source>
        <dbReference type="SAM" id="SignalP"/>
    </source>
</evidence>
<accession>A0ABZ0J036</accession>
<gene>
    <name evidence="2" type="ORF">RT717_11725</name>
</gene>
<dbReference type="Proteomes" id="UP001302349">
    <property type="component" value="Chromosome"/>
</dbReference>
<evidence type="ECO:0000313" key="3">
    <source>
        <dbReference type="Proteomes" id="UP001302349"/>
    </source>
</evidence>
<name>A0ABZ0J036_9BACT</name>
<proteinExistence type="predicted"/>
<reference evidence="2 3" key="1">
    <citation type="journal article" date="2023" name="Microbiol. Resour. Announc.">
        <title>Complete Genome Sequence of Imperialibacter roseus strain P4T.</title>
        <authorList>
            <person name="Tizabi D.R."/>
            <person name="Bachvaroff T."/>
            <person name="Hill R.T."/>
        </authorList>
    </citation>
    <scope>NUCLEOTIDE SEQUENCE [LARGE SCALE GENOMIC DNA]</scope>
    <source>
        <strain evidence="2 3">P4T</strain>
    </source>
</reference>
<keyword evidence="1" id="KW-0732">Signal</keyword>
<dbReference type="EMBL" id="CP136051">
    <property type="protein sequence ID" value="WOK09307.1"/>
    <property type="molecule type" value="Genomic_DNA"/>
</dbReference>
<organism evidence="2 3">
    <name type="scientific">Imperialibacter roseus</name>
    <dbReference type="NCBI Taxonomy" id="1324217"/>
    <lineage>
        <taxon>Bacteria</taxon>
        <taxon>Pseudomonadati</taxon>
        <taxon>Bacteroidota</taxon>
        <taxon>Cytophagia</taxon>
        <taxon>Cytophagales</taxon>
        <taxon>Flammeovirgaceae</taxon>
        <taxon>Imperialibacter</taxon>
    </lineage>
</organism>
<evidence type="ECO:0008006" key="4">
    <source>
        <dbReference type="Google" id="ProtNLM"/>
    </source>
</evidence>
<feature type="chain" id="PRO_5045584672" description="MG2 domain-containing protein" evidence="1">
    <location>
        <begin position="20"/>
        <end position="792"/>
    </location>
</feature>
<keyword evidence="3" id="KW-1185">Reference proteome</keyword>
<protein>
    <recommendedName>
        <fullName evidence="4">MG2 domain-containing protein</fullName>
    </recommendedName>
</protein>
<feature type="signal peptide" evidence="1">
    <location>
        <begin position="1"/>
        <end position="19"/>
    </location>
</feature>